<accession>A0ABQ1FUC8</accession>
<dbReference type="Proteomes" id="UP000627464">
    <property type="component" value="Unassembled WGS sequence"/>
</dbReference>
<evidence type="ECO:0000256" key="2">
    <source>
        <dbReference type="SAM" id="SignalP"/>
    </source>
</evidence>
<keyword evidence="2" id="KW-0732">Signal</keyword>
<feature type="repeat" description="TPR" evidence="1">
    <location>
        <begin position="76"/>
        <end position="109"/>
    </location>
</feature>
<reference evidence="4" key="1">
    <citation type="journal article" date="2019" name="Int. J. Syst. Evol. Microbiol.">
        <title>The Global Catalogue of Microorganisms (GCM) 10K type strain sequencing project: providing services to taxonomists for standard genome sequencing and annotation.</title>
        <authorList>
            <consortium name="The Broad Institute Genomics Platform"/>
            <consortium name="The Broad Institute Genome Sequencing Center for Infectious Disease"/>
            <person name="Wu L."/>
            <person name="Ma J."/>
        </authorList>
    </citation>
    <scope>NUCLEOTIDE SEQUENCE [LARGE SCALE GENOMIC DNA]</scope>
    <source>
        <strain evidence="4">CGMCC 1.12806</strain>
    </source>
</reference>
<organism evidence="3 4">
    <name type="scientific">Hafnia psychrotolerans</name>
    <dbReference type="NCBI Taxonomy" id="1477018"/>
    <lineage>
        <taxon>Bacteria</taxon>
        <taxon>Pseudomonadati</taxon>
        <taxon>Pseudomonadota</taxon>
        <taxon>Gammaproteobacteria</taxon>
        <taxon>Enterobacterales</taxon>
        <taxon>Hafniaceae</taxon>
        <taxon>Hafnia</taxon>
    </lineage>
</organism>
<gene>
    <name evidence="3" type="ORF">GCM10011328_00500</name>
</gene>
<dbReference type="PROSITE" id="PS50005">
    <property type="entry name" value="TPR"/>
    <property type="match status" value="1"/>
</dbReference>
<protein>
    <submittedName>
        <fullName evidence="3">Lipoprotein</fullName>
    </submittedName>
</protein>
<dbReference type="PIRSF" id="PIRSF020555">
    <property type="entry name" value="UCP020555"/>
    <property type="match status" value="1"/>
</dbReference>
<keyword evidence="4" id="KW-1185">Reference proteome</keyword>
<dbReference type="InterPro" id="IPR019734">
    <property type="entry name" value="TPR_rpt"/>
</dbReference>
<evidence type="ECO:0000313" key="4">
    <source>
        <dbReference type="Proteomes" id="UP000627464"/>
    </source>
</evidence>
<dbReference type="EMBL" id="BMFZ01000001">
    <property type="protein sequence ID" value="GGA29907.1"/>
    <property type="molecule type" value="Genomic_DNA"/>
</dbReference>
<dbReference type="PROSITE" id="PS51257">
    <property type="entry name" value="PROKAR_LIPOPROTEIN"/>
    <property type="match status" value="1"/>
</dbReference>
<keyword evidence="1" id="KW-0802">TPR repeat</keyword>
<proteinExistence type="predicted"/>
<name>A0ABQ1FUC8_9GAMM</name>
<dbReference type="RefSeq" id="WP_188469263.1">
    <property type="nucleotide sequence ID" value="NZ_BMFZ01000001.1"/>
</dbReference>
<evidence type="ECO:0000313" key="3">
    <source>
        <dbReference type="EMBL" id="GGA29907.1"/>
    </source>
</evidence>
<dbReference type="Pfam" id="PF16068">
    <property type="entry name" value="DUF4810"/>
    <property type="match status" value="1"/>
</dbReference>
<comment type="caution">
    <text evidence="3">The sequence shown here is derived from an EMBL/GenBank/DDBJ whole genome shotgun (WGS) entry which is preliminary data.</text>
</comment>
<keyword evidence="3" id="KW-0449">Lipoprotein</keyword>
<feature type="signal peptide" evidence="2">
    <location>
        <begin position="1"/>
        <end position="26"/>
    </location>
</feature>
<feature type="chain" id="PRO_5045865613" evidence="2">
    <location>
        <begin position="27"/>
        <end position="125"/>
    </location>
</feature>
<evidence type="ECO:0000256" key="1">
    <source>
        <dbReference type="PROSITE-ProRule" id="PRU00339"/>
    </source>
</evidence>
<sequence length="125" mass="14129">MKFIQQKSAWQKSGLAMLLLVLAGCATQPKTLYNWDQYQTTVYQYYQSDKVGPEQQIAALKESIEKSRATNKQVPPGLHAQLGLLYANTGNTDQAFQEFNTEKTLFPESAAYMDFLLKKNKGSIK</sequence>
<dbReference type="InterPro" id="IPR014508">
    <property type="entry name" value="UCP020555_TPR-like"/>
</dbReference>